<feature type="transmembrane region" description="Helical" evidence="1">
    <location>
        <begin position="60"/>
        <end position="85"/>
    </location>
</feature>
<dbReference type="Pfam" id="PF12089">
    <property type="entry name" value="DUF3566"/>
    <property type="match status" value="1"/>
</dbReference>
<comment type="caution">
    <text evidence="3">The sequence shown here is derived from an EMBL/GenBank/DDBJ whole genome shotgun (WGS) entry which is preliminary data.</text>
</comment>
<dbReference type="STRING" id="1798543.A2898_00355"/>
<reference evidence="3 4" key="1">
    <citation type="journal article" date="2016" name="Nat. Commun.">
        <title>Thousands of microbial genomes shed light on interconnected biogeochemical processes in an aquifer system.</title>
        <authorList>
            <person name="Anantharaman K."/>
            <person name="Brown C.T."/>
            <person name="Hug L.A."/>
            <person name="Sharon I."/>
            <person name="Castelle C.J."/>
            <person name="Probst A.J."/>
            <person name="Thomas B.C."/>
            <person name="Singh A."/>
            <person name="Wilkins M.J."/>
            <person name="Karaoz U."/>
            <person name="Brodie E.L."/>
            <person name="Williams K.H."/>
            <person name="Hubbard S.S."/>
            <person name="Banfield J.F."/>
        </authorList>
    </citation>
    <scope>NUCLEOTIDE SEQUENCE [LARGE SCALE GENOMIC DNA]</scope>
</reference>
<evidence type="ECO:0000313" key="3">
    <source>
        <dbReference type="EMBL" id="OGY84403.1"/>
    </source>
</evidence>
<dbReference type="EMBL" id="MHKE01000008">
    <property type="protein sequence ID" value="OGY84403.1"/>
    <property type="molecule type" value="Genomic_DNA"/>
</dbReference>
<proteinExistence type="predicted"/>
<evidence type="ECO:0000256" key="1">
    <source>
        <dbReference type="SAM" id="Phobius"/>
    </source>
</evidence>
<evidence type="ECO:0000313" key="4">
    <source>
        <dbReference type="Proteomes" id="UP000179164"/>
    </source>
</evidence>
<gene>
    <name evidence="3" type="ORF">A2898_00355</name>
</gene>
<accession>A0A1G2B5E5</accession>
<name>A0A1G2B5E5_9BACT</name>
<protein>
    <recommendedName>
        <fullName evidence="2">DUF3566 domain-containing protein</fullName>
    </recommendedName>
</protein>
<feature type="domain" description="DUF3566" evidence="2">
    <location>
        <begin position="49"/>
        <end position="99"/>
    </location>
</feature>
<keyword evidence="1" id="KW-0472">Membrane</keyword>
<dbReference type="AlphaFoldDB" id="A0A1G2B5E5"/>
<keyword evidence="1" id="KW-1133">Transmembrane helix</keyword>
<feature type="transmembrane region" description="Helical" evidence="1">
    <location>
        <begin position="20"/>
        <end position="40"/>
    </location>
</feature>
<keyword evidence="1" id="KW-0812">Transmembrane</keyword>
<sequence length="120" mass="13029">MPKYEISKVNVLSIAKFSAIFSVLSYIVWAVLFAAITLLTSSYSRSHFFDSGMDFGDVTIIALFSGLVFVAVMSFGAGALVAWLYNVIAGLIGGMKINIELTEQDDESEDRSTNEPTNAT</sequence>
<evidence type="ECO:0000259" key="2">
    <source>
        <dbReference type="Pfam" id="PF12089"/>
    </source>
</evidence>
<dbReference type="InterPro" id="IPR021949">
    <property type="entry name" value="DUF3566_TM"/>
</dbReference>
<dbReference type="Proteomes" id="UP000179164">
    <property type="component" value="Unassembled WGS sequence"/>
</dbReference>
<organism evidence="3 4">
    <name type="scientific">Candidatus Kerfeldbacteria bacterium RIFCSPLOWO2_01_FULL_48_11</name>
    <dbReference type="NCBI Taxonomy" id="1798543"/>
    <lineage>
        <taxon>Bacteria</taxon>
        <taxon>Candidatus Kerfeldiibacteriota</taxon>
    </lineage>
</organism>